<proteinExistence type="predicted"/>
<dbReference type="AlphaFoldDB" id="A0A4D9E3J9"/>
<evidence type="ECO:0000256" key="1">
    <source>
        <dbReference type="SAM" id="MobiDB-lite"/>
    </source>
</evidence>
<feature type="region of interest" description="Disordered" evidence="1">
    <location>
        <begin position="83"/>
        <end position="111"/>
    </location>
</feature>
<sequence length="111" mass="12039">MQPDSQPHSQDQPHLWGHLPTALPRVRFMSNVNTGLINIGLKSGQPTLHPELQGDLFHLVTTLGLFPIQPKGWASSEVQVAVTEQQPKRLAPPRRESGKSGADIDAPGPAL</sequence>
<reference evidence="2 3" key="2">
    <citation type="submission" date="2019-04" db="EMBL/GenBank/DDBJ databases">
        <title>The genome sequence of big-headed turtle.</title>
        <authorList>
            <person name="Gong S."/>
        </authorList>
    </citation>
    <scope>NUCLEOTIDE SEQUENCE [LARGE SCALE GENOMIC DNA]</scope>
    <source>
        <strain evidence="2">DO16091913</strain>
        <tissue evidence="2">Muscle</tissue>
    </source>
</reference>
<keyword evidence="3" id="KW-1185">Reference proteome</keyword>
<name>A0A4D9E3J9_9SAUR</name>
<reference evidence="2 3" key="1">
    <citation type="submission" date="2019-04" db="EMBL/GenBank/DDBJ databases">
        <title>Draft genome of the big-headed turtle Platysternon megacephalum.</title>
        <authorList>
            <person name="Gong S."/>
        </authorList>
    </citation>
    <scope>NUCLEOTIDE SEQUENCE [LARGE SCALE GENOMIC DNA]</scope>
    <source>
        <strain evidence="2">DO16091913</strain>
        <tissue evidence="2">Muscle</tissue>
    </source>
</reference>
<protein>
    <submittedName>
        <fullName evidence="2">Anamorsin</fullName>
    </submittedName>
</protein>
<dbReference type="Proteomes" id="UP000297703">
    <property type="component" value="Unassembled WGS sequence"/>
</dbReference>
<evidence type="ECO:0000313" key="2">
    <source>
        <dbReference type="EMBL" id="TFK01683.1"/>
    </source>
</evidence>
<accession>A0A4D9E3J9</accession>
<gene>
    <name evidence="2" type="ORF">DR999_PMT16097</name>
</gene>
<evidence type="ECO:0000313" key="3">
    <source>
        <dbReference type="Proteomes" id="UP000297703"/>
    </source>
</evidence>
<organism evidence="2 3">
    <name type="scientific">Platysternon megacephalum</name>
    <name type="common">big-headed turtle</name>
    <dbReference type="NCBI Taxonomy" id="55544"/>
    <lineage>
        <taxon>Eukaryota</taxon>
        <taxon>Metazoa</taxon>
        <taxon>Chordata</taxon>
        <taxon>Craniata</taxon>
        <taxon>Vertebrata</taxon>
        <taxon>Euteleostomi</taxon>
        <taxon>Archelosauria</taxon>
        <taxon>Testudinata</taxon>
        <taxon>Testudines</taxon>
        <taxon>Cryptodira</taxon>
        <taxon>Durocryptodira</taxon>
        <taxon>Testudinoidea</taxon>
        <taxon>Platysternidae</taxon>
        <taxon>Platysternon</taxon>
    </lineage>
</organism>
<dbReference type="EMBL" id="QXTE01000217">
    <property type="protein sequence ID" value="TFK01683.1"/>
    <property type="molecule type" value="Genomic_DNA"/>
</dbReference>
<comment type="caution">
    <text evidence="2">The sequence shown here is derived from an EMBL/GenBank/DDBJ whole genome shotgun (WGS) entry which is preliminary data.</text>
</comment>